<dbReference type="PANTHER" id="PTHR43463:SF1">
    <property type="entry name" value="NICOTINATE-NUCLEOTIDE--DIMETHYLBENZIMIDAZOLE PHOSPHORIBOSYLTRANSFERASE"/>
    <property type="match status" value="1"/>
</dbReference>
<evidence type="ECO:0000256" key="7">
    <source>
        <dbReference type="ARBA" id="ARBA00022676"/>
    </source>
</evidence>
<keyword evidence="7 11" id="KW-0328">Glycosyltransferase</keyword>
<dbReference type="EC" id="2.4.2.21" evidence="4 11"/>
<evidence type="ECO:0000256" key="12">
    <source>
        <dbReference type="SAM" id="MobiDB-lite"/>
    </source>
</evidence>
<feature type="domain" description="Nitroreductase" evidence="13">
    <location>
        <begin position="44"/>
        <end position="209"/>
    </location>
</feature>
<evidence type="ECO:0000256" key="9">
    <source>
        <dbReference type="ARBA" id="ARBA00030686"/>
    </source>
</evidence>
<dbReference type="GO" id="GO:0016491">
    <property type="term" value="F:oxidoreductase activity"/>
    <property type="evidence" value="ECO:0007669"/>
    <property type="project" value="InterPro"/>
</dbReference>
<keyword evidence="6 11" id="KW-0169">Cobalamin biosynthesis</keyword>
<evidence type="ECO:0000256" key="11">
    <source>
        <dbReference type="HAMAP-Rule" id="MF_00230"/>
    </source>
</evidence>
<dbReference type="CDD" id="cd02439">
    <property type="entry name" value="DMB-PRT_CobT"/>
    <property type="match status" value="1"/>
</dbReference>
<evidence type="ECO:0000256" key="8">
    <source>
        <dbReference type="ARBA" id="ARBA00022679"/>
    </source>
</evidence>
<dbReference type="InterPro" id="IPR000415">
    <property type="entry name" value="Nitroreductase-like"/>
</dbReference>
<dbReference type="Gene3D" id="3.40.109.10">
    <property type="entry name" value="NADH Oxidase"/>
    <property type="match status" value="1"/>
</dbReference>
<dbReference type="HAMAP" id="MF_00230">
    <property type="entry name" value="CobT"/>
    <property type="match status" value="1"/>
</dbReference>
<dbReference type="EMBL" id="CP114014">
    <property type="protein sequence ID" value="XAY03798.1"/>
    <property type="molecule type" value="Genomic_DNA"/>
</dbReference>
<name>A0AAU7AQ44_9ACTN</name>
<dbReference type="Gene3D" id="3.40.50.10210">
    <property type="match status" value="1"/>
</dbReference>
<dbReference type="GO" id="GO:0008939">
    <property type="term" value="F:nicotinate-nucleotide-dimethylbenzimidazole phosphoribosyltransferase activity"/>
    <property type="evidence" value="ECO:0007669"/>
    <property type="project" value="UniProtKB-UniRule"/>
</dbReference>
<keyword evidence="8 11" id="KW-0808">Transferase</keyword>
<dbReference type="InterPro" id="IPR003200">
    <property type="entry name" value="Nict_dMeBzImd_PRibTrfase"/>
</dbReference>
<evidence type="ECO:0000256" key="5">
    <source>
        <dbReference type="ARBA" id="ARBA00015486"/>
    </source>
</evidence>
<proteinExistence type="inferred from homology"/>
<dbReference type="NCBIfam" id="NF000996">
    <property type="entry name" value="PRK00105.1"/>
    <property type="match status" value="1"/>
</dbReference>
<dbReference type="SUPFAM" id="SSF55469">
    <property type="entry name" value="FMN-dependent nitroreductase-like"/>
    <property type="match status" value="1"/>
</dbReference>
<evidence type="ECO:0000313" key="14">
    <source>
        <dbReference type="EMBL" id="XAY03798.1"/>
    </source>
</evidence>
<gene>
    <name evidence="11" type="primary">cobT</name>
    <name evidence="14" type="ORF">DSM112329_00619</name>
</gene>
<feature type="active site" description="Proton acceptor" evidence="11">
    <location>
        <position position="573"/>
    </location>
</feature>
<dbReference type="RefSeq" id="WP_354700350.1">
    <property type="nucleotide sequence ID" value="NZ_CP114014.1"/>
</dbReference>
<dbReference type="InterPro" id="IPR029479">
    <property type="entry name" value="Nitroreductase"/>
</dbReference>
<dbReference type="Pfam" id="PF00881">
    <property type="entry name" value="Nitroreductase"/>
    <property type="match status" value="1"/>
</dbReference>
<dbReference type="SUPFAM" id="SSF52733">
    <property type="entry name" value="Nicotinate mononucleotide:5,6-dimethylbenzimidazole phosphoribosyltransferase (CobT)"/>
    <property type="match status" value="1"/>
</dbReference>
<dbReference type="GO" id="GO:0009236">
    <property type="term" value="P:cobalamin biosynthetic process"/>
    <property type="evidence" value="ECO:0007669"/>
    <property type="project" value="UniProtKB-UniRule"/>
</dbReference>
<dbReference type="KEGG" id="parq:DSM112329_00619"/>
<dbReference type="InterPro" id="IPR023195">
    <property type="entry name" value="Nict_dMeBzImd_PRibTrfase_N"/>
</dbReference>
<evidence type="ECO:0000256" key="10">
    <source>
        <dbReference type="ARBA" id="ARBA00047340"/>
    </source>
</evidence>
<comment type="pathway">
    <text evidence="2 11">Nucleoside biosynthesis; alpha-ribazole biosynthesis; alpha-ribazole from 5,6-dimethylbenzimidazole: step 1/2.</text>
</comment>
<dbReference type="Gene3D" id="1.10.1610.10">
    <property type="match status" value="1"/>
</dbReference>
<dbReference type="Pfam" id="PF02277">
    <property type="entry name" value="DBI_PRT"/>
    <property type="match status" value="1"/>
</dbReference>
<dbReference type="NCBIfam" id="TIGR02476">
    <property type="entry name" value="BluB"/>
    <property type="match status" value="1"/>
</dbReference>
<dbReference type="InterPro" id="IPR036087">
    <property type="entry name" value="Nict_dMeBzImd_PRibTrfase_sf"/>
</dbReference>
<evidence type="ECO:0000256" key="4">
    <source>
        <dbReference type="ARBA" id="ARBA00011991"/>
    </source>
</evidence>
<comment type="similarity">
    <text evidence="3 11">Belongs to the CobT family.</text>
</comment>
<evidence type="ECO:0000259" key="13">
    <source>
        <dbReference type="Pfam" id="PF00881"/>
    </source>
</evidence>
<evidence type="ECO:0000256" key="3">
    <source>
        <dbReference type="ARBA" id="ARBA00007110"/>
    </source>
</evidence>
<feature type="region of interest" description="Disordered" evidence="12">
    <location>
        <begin position="1"/>
        <end position="22"/>
    </location>
</feature>
<evidence type="ECO:0000256" key="1">
    <source>
        <dbReference type="ARBA" id="ARBA00002197"/>
    </source>
</evidence>
<feature type="compositionally biased region" description="Basic and acidic residues" evidence="12">
    <location>
        <begin position="1"/>
        <end position="11"/>
    </location>
</feature>
<comment type="function">
    <text evidence="1 11">Catalyzes the synthesis of alpha-ribazole-5'-phosphate from nicotinate mononucleotide (NAMN) and 5,6-dimethylbenzimidazole (DMB).</text>
</comment>
<sequence length="610" mass="63555">MATDHLPRPETPEGFDASRAAERAADPHGWRYTADERAIVHRVIAERRDIRRFRPDPVPGDVLQRVLEAAHRAPSVGLMQPWRIIVVADIATRSAVRRLAQRERVLQADRFDERARHFLDQKIEGVVEAPLGIVLCCDHGDPEAEILGRGTIPETDVYSAACAIQNLWLAARAEGLGVGWVSYYRPQDLRDLLGIPGRVDPMAYLAVGWPDERPVRPGLESAGWSQRMSLDDVVMHERWDDRDVTPAANRHVPGRPVPPVTASTAATATPNRLAAIAARDRSDQLIKPAGSLGALEAVVERWASITGAPPPAPLRAGVLVCAADHGHTTHGTSLFASEVSTQVTAAAARGESAVGVLARRGGHPLLIADLGLAGPTPPGVRDEKVARGSADMLDGPALTDAQLNRALDAGARLAGELASGGHADCLVLGEIGIGNTATTAALVTALTGASPDVTVGRGTGMDAAGLDRKRAVVTAALARHPDAGASPRAALLAVGGLELAALTGAILEAARRGLPVVLDGYAVGAAALAAIRLDPLAGEVLVAGHRSAELGHDLVLAELGLEPLLNLRLRLGEASGGLLALPMIEAAGALHRDMATFADAGVTPADGAGA</sequence>
<dbReference type="InterPro" id="IPR012825">
    <property type="entry name" value="BluB"/>
</dbReference>
<organism evidence="14">
    <name type="scientific">Paraconexibacter sp. AEG42_29</name>
    <dbReference type="NCBI Taxonomy" id="2997339"/>
    <lineage>
        <taxon>Bacteria</taxon>
        <taxon>Bacillati</taxon>
        <taxon>Actinomycetota</taxon>
        <taxon>Thermoleophilia</taxon>
        <taxon>Solirubrobacterales</taxon>
        <taxon>Paraconexibacteraceae</taxon>
        <taxon>Paraconexibacter</taxon>
    </lineage>
</organism>
<dbReference type="PANTHER" id="PTHR43463">
    <property type="entry name" value="NICOTINATE-NUCLEOTIDE--DIMETHYLBENZIMIDAZOLE PHOSPHORIBOSYLTRANSFERASE"/>
    <property type="match status" value="1"/>
</dbReference>
<reference evidence="14" key="1">
    <citation type="submission" date="2022-12" db="EMBL/GenBank/DDBJ databases">
        <title>Paraconexibacter alkalitolerans sp. nov. and Baekduia alba sp. nov., isolated from soil and emended description of the genera Paraconexibacter (Chun et al., 2020) and Baekduia (An et al., 2020).</title>
        <authorList>
            <person name="Vieira S."/>
            <person name="Huber K.J."/>
            <person name="Geppert A."/>
            <person name="Wolf J."/>
            <person name="Neumann-Schaal M."/>
            <person name="Muesken M."/>
            <person name="Overmann J."/>
        </authorList>
    </citation>
    <scope>NUCLEOTIDE SEQUENCE</scope>
    <source>
        <strain evidence="14">AEG42_29</strain>
    </source>
</reference>
<dbReference type="NCBIfam" id="TIGR03160">
    <property type="entry name" value="cobT_DBIPRT"/>
    <property type="match status" value="1"/>
</dbReference>
<dbReference type="AlphaFoldDB" id="A0AAU7AQ44"/>
<accession>A0AAU7AQ44</accession>
<evidence type="ECO:0000256" key="6">
    <source>
        <dbReference type="ARBA" id="ARBA00022573"/>
    </source>
</evidence>
<dbReference type="InterPro" id="IPR017846">
    <property type="entry name" value="Nict_dMeBzImd_PRibTrfase_bact"/>
</dbReference>
<comment type="catalytic activity">
    <reaction evidence="10 11">
        <text>5,6-dimethylbenzimidazole + nicotinate beta-D-ribonucleotide = alpha-ribazole 5'-phosphate + nicotinate + H(+)</text>
        <dbReference type="Rhea" id="RHEA:11196"/>
        <dbReference type="ChEBI" id="CHEBI:15378"/>
        <dbReference type="ChEBI" id="CHEBI:15890"/>
        <dbReference type="ChEBI" id="CHEBI:32544"/>
        <dbReference type="ChEBI" id="CHEBI:57502"/>
        <dbReference type="ChEBI" id="CHEBI:57918"/>
        <dbReference type="EC" id="2.4.2.21"/>
    </reaction>
</comment>
<protein>
    <recommendedName>
        <fullName evidence="5 11">Nicotinate-nucleotide--dimethylbenzimidazole phosphoribosyltransferase</fullName>
        <shortName evidence="11">NN:DBI PRT</shortName>
        <ecNumber evidence="4 11">2.4.2.21</ecNumber>
    </recommendedName>
    <alternativeName>
        <fullName evidence="9 11">N(1)-alpha-phosphoribosyltransferase</fullName>
    </alternativeName>
</protein>
<evidence type="ECO:0000256" key="2">
    <source>
        <dbReference type="ARBA" id="ARBA00005049"/>
    </source>
</evidence>